<comment type="caution">
    <text evidence="1">The sequence shown here is derived from an EMBL/GenBank/DDBJ whole genome shotgun (WGS) entry which is preliminary data.</text>
</comment>
<dbReference type="EMBL" id="AMZH03022032">
    <property type="protein sequence ID" value="RRT37666.1"/>
    <property type="molecule type" value="Genomic_DNA"/>
</dbReference>
<accession>A0A426XDW6</accession>
<dbReference type="Proteomes" id="UP000287651">
    <property type="component" value="Unassembled WGS sequence"/>
</dbReference>
<dbReference type="AlphaFoldDB" id="A0A426XDW6"/>
<protein>
    <submittedName>
        <fullName evidence="1">Uncharacterized protein</fullName>
    </submittedName>
</protein>
<proteinExistence type="predicted"/>
<gene>
    <name evidence="1" type="ORF">B296_00057806</name>
</gene>
<organism evidence="1 2">
    <name type="scientific">Ensete ventricosum</name>
    <name type="common">Abyssinian banana</name>
    <name type="synonym">Musa ensete</name>
    <dbReference type="NCBI Taxonomy" id="4639"/>
    <lineage>
        <taxon>Eukaryota</taxon>
        <taxon>Viridiplantae</taxon>
        <taxon>Streptophyta</taxon>
        <taxon>Embryophyta</taxon>
        <taxon>Tracheophyta</taxon>
        <taxon>Spermatophyta</taxon>
        <taxon>Magnoliopsida</taxon>
        <taxon>Liliopsida</taxon>
        <taxon>Zingiberales</taxon>
        <taxon>Musaceae</taxon>
        <taxon>Ensete</taxon>
    </lineage>
</organism>
<sequence>MSKLLLVRLSFLYRGVLLHEAIFLVHHHCRINSNEQRHLPYPNCSRRRLLHLLAYVVPPVASAALFSLPRVPIRATTHRLSVLCREGAVSSFSLSNDSKSMTAVLLSLPFRSIDRPNHSSISSAEVNRRQTFTVVDNIAISFLQVHWPLFKICVLHRSLILLGHDSLI</sequence>
<reference evidence="1 2" key="1">
    <citation type="journal article" date="2014" name="Agronomy (Basel)">
        <title>A Draft Genome Sequence for Ensete ventricosum, the Drought-Tolerant Tree Against Hunger.</title>
        <authorList>
            <person name="Harrison J."/>
            <person name="Moore K.A."/>
            <person name="Paszkiewicz K."/>
            <person name="Jones T."/>
            <person name="Grant M."/>
            <person name="Ambacheew D."/>
            <person name="Muzemil S."/>
            <person name="Studholme D.J."/>
        </authorList>
    </citation>
    <scope>NUCLEOTIDE SEQUENCE [LARGE SCALE GENOMIC DNA]</scope>
</reference>
<name>A0A426XDW6_ENSVE</name>
<evidence type="ECO:0000313" key="1">
    <source>
        <dbReference type="EMBL" id="RRT37666.1"/>
    </source>
</evidence>
<evidence type="ECO:0000313" key="2">
    <source>
        <dbReference type="Proteomes" id="UP000287651"/>
    </source>
</evidence>